<reference evidence="1 2" key="1">
    <citation type="journal article" date="2018" name="Evol. Lett.">
        <title>Horizontal gene cluster transfer increased hallucinogenic mushroom diversity.</title>
        <authorList>
            <person name="Reynolds H.T."/>
            <person name="Vijayakumar V."/>
            <person name="Gluck-Thaler E."/>
            <person name="Korotkin H.B."/>
            <person name="Matheny P.B."/>
            <person name="Slot J.C."/>
        </authorList>
    </citation>
    <scope>NUCLEOTIDE SEQUENCE [LARGE SCALE GENOMIC DNA]</scope>
    <source>
        <strain evidence="1 2">2629</strain>
    </source>
</reference>
<accession>A0A409YEZ6</accession>
<dbReference type="InterPro" id="IPR013083">
    <property type="entry name" value="Znf_RING/FYVE/PHD"/>
</dbReference>
<evidence type="ECO:0008006" key="3">
    <source>
        <dbReference type="Google" id="ProtNLM"/>
    </source>
</evidence>
<evidence type="ECO:0000313" key="1">
    <source>
        <dbReference type="EMBL" id="PPR01561.1"/>
    </source>
</evidence>
<dbReference type="Proteomes" id="UP000284842">
    <property type="component" value="Unassembled WGS sequence"/>
</dbReference>
<organism evidence="1 2">
    <name type="scientific">Panaeolus cyanescens</name>
    <dbReference type="NCBI Taxonomy" id="181874"/>
    <lineage>
        <taxon>Eukaryota</taxon>
        <taxon>Fungi</taxon>
        <taxon>Dikarya</taxon>
        <taxon>Basidiomycota</taxon>
        <taxon>Agaricomycotina</taxon>
        <taxon>Agaricomycetes</taxon>
        <taxon>Agaricomycetidae</taxon>
        <taxon>Agaricales</taxon>
        <taxon>Agaricineae</taxon>
        <taxon>Galeropsidaceae</taxon>
        <taxon>Panaeolus</taxon>
    </lineage>
</organism>
<dbReference type="STRING" id="181874.A0A409YEZ6"/>
<protein>
    <recommendedName>
        <fullName evidence="3">Zinc finger PHD-type domain-containing protein</fullName>
    </recommendedName>
</protein>
<dbReference type="InterPro" id="IPR011011">
    <property type="entry name" value="Znf_FYVE_PHD"/>
</dbReference>
<evidence type="ECO:0000313" key="2">
    <source>
        <dbReference type="Proteomes" id="UP000284842"/>
    </source>
</evidence>
<gene>
    <name evidence="1" type="ORF">CVT24_005856</name>
</gene>
<dbReference type="OrthoDB" id="3027520at2759"/>
<dbReference type="AlphaFoldDB" id="A0A409YEZ6"/>
<dbReference type="SUPFAM" id="SSF57903">
    <property type="entry name" value="FYVE/PHD zinc finger"/>
    <property type="match status" value="1"/>
</dbReference>
<name>A0A409YEZ6_9AGAR</name>
<proteinExistence type="predicted"/>
<dbReference type="Gene3D" id="3.30.40.10">
    <property type="entry name" value="Zinc/RING finger domain, C3HC4 (zinc finger)"/>
    <property type="match status" value="1"/>
</dbReference>
<keyword evidence="2" id="KW-1185">Reference proteome</keyword>
<dbReference type="EMBL" id="NHTK01001237">
    <property type="protein sequence ID" value="PPR01561.1"/>
    <property type="molecule type" value="Genomic_DNA"/>
</dbReference>
<sequence>MSRTPDLQIILDCRCGSRVIAADKIGDILPEEREIHGEVICCRHCKTWSHIACQRYGRASNLHPDNTFRCDACDPNFPFLILRGTNDERSRTSIANLRREHQTMELASRLRPGRGALAKHGEFYYPVRLIRKVMDGWIVVWWRENQFPCMSIPPGSFVSQLAIVDSLWHDSNGRRQIRLGKWIHAVQASSAEDLLADPSSIPYSTTVNNILSPHIRIFHKLSMYDLNIEDEIIPVKTWIQSINKPPRSTPVPFVGRLSITERAQIANWFDRRVTHQDPKRRLDWLARMPIAHAYTVYIAFHLSQDCSHSGLAHEDLMRKAWDIQVQGRKTLDVDVDVECLYDLELDMFEVSAEASTAGFYQWGLDAGHHQDNWYPYSGLPEEWRKECCPLSDDEECLQRGPDYLEYIAPTTARTGLQSRPRPRIKGSHQQSR</sequence>
<comment type="caution">
    <text evidence="1">The sequence shown here is derived from an EMBL/GenBank/DDBJ whole genome shotgun (WGS) entry which is preliminary data.</text>
</comment>
<dbReference type="InParanoid" id="A0A409YEZ6"/>